<sequence>MNSAITGNIIRFIALVLVQVVIFNHINFYGYINPYIYILFIAFFPVKDNRTTLILISFFLGLSIDIFLDSGGIHAAASVFIAYIRPVLLKSSFGTMYEHQTIRFSGIDLGPKIVYITLLVLAHHLILFSLEIFSISKIIFILQKTLFSSIFTILLSIIISVIFSKNTK</sequence>
<dbReference type="NCBIfam" id="TIGR03426">
    <property type="entry name" value="shape_MreD"/>
    <property type="match status" value="1"/>
</dbReference>
<keyword evidence="4 8" id="KW-0812">Transmembrane</keyword>
<keyword evidence="5" id="KW-0133">Cell shape</keyword>
<protein>
    <submittedName>
        <fullName evidence="9">Rod shape-determining protein MreD</fullName>
    </submittedName>
</protein>
<comment type="caution">
    <text evidence="9">The sequence shown here is derived from an EMBL/GenBank/DDBJ whole genome shotgun (WGS) entry which is preliminary data.</text>
</comment>
<feature type="transmembrane region" description="Helical" evidence="8">
    <location>
        <begin position="113"/>
        <end position="133"/>
    </location>
</feature>
<comment type="subcellular location">
    <subcellularLocation>
        <location evidence="1">Cell membrane</location>
        <topology evidence="1">Multi-pass membrane protein</topology>
    </subcellularLocation>
</comment>
<dbReference type="AlphaFoldDB" id="A0A3D9HLM0"/>
<dbReference type="RefSeq" id="WP_116039305.1">
    <property type="nucleotide sequence ID" value="NZ_QRDX01000001.1"/>
</dbReference>
<evidence type="ECO:0000256" key="4">
    <source>
        <dbReference type="ARBA" id="ARBA00022692"/>
    </source>
</evidence>
<keyword evidence="3" id="KW-1003">Cell membrane</keyword>
<proteinExistence type="inferred from homology"/>
<dbReference type="Proteomes" id="UP000256629">
    <property type="component" value="Unassembled WGS sequence"/>
</dbReference>
<organism evidence="9 10">
    <name type="scientific">Seonamhaeicola aphaedonensis</name>
    <dbReference type="NCBI Taxonomy" id="1461338"/>
    <lineage>
        <taxon>Bacteria</taxon>
        <taxon>Pseudomonadati</taxon>
        <taxon>Bacteroidota</taxon>
        <taxon>Flavobacteriia</taxon>
        <taxon>Flavobacteriales</taxon>
        <taxon>Flavobacteriaceae</taxon>
    </lineage>
</organism>
<dbReference type="InterPro" id="IPR007227">
    <property type="entry name" value="Cell_shape_determining_MreD"/>
</dbReference>
<dbReference type="GO" id="GO:0008360">
    <property type="term" value="P:regulation of cell shape"/>
    <property type="evidence" value="ECO:0007669"/>
    <property type="project" value="UniProtKB-KW"/>
</dbReference>
<evidence type="ECO:0000313" key="9">
    <source>
        <dbReference type="EMBL" id="RED50374.1"/>
    </source>
</evidence>
<feature type="transmembrane region" description="Helical" evidence="8">
    <location>
        <begin position="12"/>
        <end position="32"/>
    </location>
</feature>
<reference evidence="9 10" key="1">
    <citation type="submission" date="2018-07" db="EMBL/GenBank/DDBJ databases">
        <title>Genomic Encyclopedia of Type Strains, Phase III (KMG-III): the genomes of soil and plant-associated and newly described type strains.</title>
        <authorList>
            <person name="Whitman W."/>
        </authorList>
    </citation>
    <scope>NUCLEOTIDE SEQUENCE [LARGE SCALE GENOMIC DNA]</scope>
    <source>
        <strain evidence="9 10">CECT 8487</strain>
    </source>
</reference>
<evidence type="ECO:0000256" key="3">
    <source>
        <dbReference type="ARBA" id="ARBA00022475"/>
    </source>
</evidence>
<feature type="transmembrane region" description="Helical" evidence="8">
    <location>
        <begin position="52"/>
        <end position="68"/>
    </location>
</feature>
<keyword evidence="10" id="KW-1185">Reference proteome</keyword>
<evidence type="ECO:0000313" key="10">
    <source>
        <dbReference type="Proteomes" id="UP000256629"/>
    </source>
</evidence>
<evidence type="ECO:0000256" key="8">
    <source>
        <dbReference type="SAM" id="Phobius"/>
    </source>
</evidence>
<feature type="transmembrane region" description="Helical" evidence="8">
    <location>
        <begin position="145"/>
        <end position="163"/>
    </location>
</feature>
<keyword evidence="7 8" id="KW-0472">Membrane</keyword>
<evidence type="ECO:0000256" key="1">
    <source>
        <dbReference type="ARBA" id="ARBA00004651"/>
    </source>
</evidence>
<accession>A0A3D9HLM0</accession>
<evidence type="ECO:0000256" key="5">
    <source>
        <dbReference type="ARBA" id="ARBA00022960"/>
    </source>
</evidence>
<evidence type="ECO:0000256" key="7">
    <source>
        <dbReference type="ARBA" id="ARBA00023136"/>
    </source>
</evidence>
<evidence type="ECO:0000256" key="2">
    <source>
        <dbReference type="ARBA" id="ARBA00007776"/>
    </source>
</evidence>
<keyword evidence="6 8" id="KW-1133">Transmembrane helix</keyword>
<dbReference type="OrthoDB" id="1132160at2"/>
<comment type="similarity">
    <text evidence="2">Belongs to the MreD family.</text>
</comment>
<evidence type="ECO:0000256" key="6">
    <source>
        <dbReference type="ARBA" id="ARBA00022989"/>
    </source>
</evidence>
<dbReference type="GO" id="GO:0005886">
    <property type="term" value="C:plasma membrane"/>
    <property type="evidence" value="ECO:0007669"/>
    <property type="project" value="UniProtKB-SubCell"/>
</dbReference>
<gene>
    <name evidence="9" type="ORF">DFQ02_101403</name>
</gene>
<dbReference type="EMBL" id="QRDX01000001">
    <property type="protein sequence ID" value="RED50374.1"/>
    <property type="molecule type" value="Genomic_DNA"/>
</dbReference>
<name>A0A3D9HLM0_9FLAO</name>